<protein>
    <submittedName>
        <fullName evidence="1">Uncharacterized protein</fullName>
    </submittedName>
</protein>
<gene>
    <name evidence="1" type="ORF">BJP36_36835</name>
</gene>
<dbReference type="AlphaFoldDB" id="A0A9Q9SU40"/>
<proteinExistence type="predicted"/>
<dbReference type="Proteomes" id="UP000176944">
    <property type="component" value="Chromosome"/>
</dbReference>
<dbReference type="EMBL" id="CP017708">
    <property type="protein sequence ID" value="WAN69662.1"/>
    <property type="molecule type" value="Genomic_DNA"/>
</dbReference>
<evidence type="ECO:0000313" key="1">
    <source>
        <dbReference type="EMBL" id="WAN69662.1"/>
    </source>
</evidence>
<reference evidence="1" key="1">
    <citation type="journal article" date="2017" name="Proc. Natl. Acad. Sci. U.S.A.">
        <title>Comparative genomics uncovers the prolific and distinctive metabolic potential of the cyanobacterial genus Moorea.</title>
        <authorList>
            <person name="Leao T."/>
            <person name="Castelao G."/>
            <person name="Korobeynikov A."/>
            <person name="Monroe E.A."/>
            <person name="Podell S."/>
            <person name="Glukhov E."/>
            <person name="Allen E.E."/>
            <person name="Gerwick W.H."/>
            <person name="Gerwick L."/>
        </authorList>
    </citation>
    <scope>NUCLEOTIDE SEQUENCE</scope>
    <source>
        <strain evidence="1">JHB</strain>
    </source>
</reference>
<name>A0A9Q9SU40_MOOP1</name>
<organism evidence="1">
    <name type="scientific">Moorena producens (strain JHB)</name>
    <dbReference type="NCBI Taxonomy" id="1454205"/>
    <lineage>
        <taxon>Bacteria</taxon>
        <taxon>Bacillati</taxon>
        <taxon>Cyanobacteriota</taxon>
        <taxon>Cyanophyceae</taxon>
        <taxon>Coleofasciculales</taxon>
        <taxon>Coleofasciculaceae</taxon>
        <taxon>Moorena</taxon>
    </lineage>
</organism>
<reference evidence="1" key="2">
    <citation type="submission" date="2022-10" db="EMBL/GenBank/DDBJ databases">
        <authorList>
            <person name="Ngo T.-E."/>
        </authorList>
    </citation>
    <scope>NUCLEOTIDE SEQUENCE</scope>
    <source>
        <strain evidence="1">JHB</strain>
    </source>
</reference>
<accession>A0A9Q9SU40</accession>
<sequence>MAREKWVFNLQSTLREGQGRTTFNLQPSTFNLQPSTFNLQPSTFNLQYFLQTLN</sequence>